<organism evidence="1 2">
    <name type="scientific">Vararia minispora EC-137</name>
    <dbReference type="NCBI Taxonomy" id="1314806"/>
    <lineage>
        <taxon>Eukaryota</taxon>
        <taxon>Fungi</taxon>
        <taxon>Dikarya</taxon>
        <taxon>Basidiomycota</taxon>
        <taxon>Agaricomycotina</taxon>
        <taxon>Agaricomycetes</taxon>
        <taxon>Russulales</taxon>
        <taxon>Lachnocladiaceae</taxon>
        <taxon>Vararia</taxon>
    </lineage>
</organism>
<name>A0ACB8QM97_9AGAM</name>
<accession>A0ACB8QM97</accession>
<proteinExistence type="predicted"/>
<gene>
    <name evidence="1" type="ORF">K488DRAFT_49122</name>
</gene>
<evidence type="ECO:0000313" key="1">
    <source>
        <dbReference type="EMBL" id="KAI0032772.1"/>
    </source>
</evidence>
<dbReference type="Proteomes" id="UP000814128">
    <property type="component" value="Unassembled WGS sequence"/>
</dbReference>
<feature type="non-terminal residue" evidence="1">
    <location>
        <position position="1"/>
    </location>
</feature>
<protein>
    <submittedName>
        <fullName evidence="1">Uncharacterized protein</fullName>
    </submittedName>
</protein>
<dbReference type="EMBL" id="MU273536">
    <property type="protein sequence ID" value="KAI0032772.1"/>
    <property type="molecule type" value="Genomic_DNA"/>
</dbReference>
<sequence length="307" mass="34448">SHGPILIGTIFNVLLYGKCRLYRCKYRANDRWFMKALVLFLFVADTMNSVFDITYTYDSLVNHYSTSTFYPAMVSLVAAAVQAFFTWRVKVLTGNIWLVMLLVLTVVGGTVGGIATSIAIRIVPNWLEFQRFKVPVIVWLVTSAVVDSTITVVLTWNLRRHKTGFQHTDDVLDKIIRLTVQTGLITSIWAIVDLIVFLAIPTGIHLIFNFPLSKLYSNSLLSSLNARGNFTHSGTPTDDWKANRKAVRSPSLPRPQIVRPEVYVNVESHEMSDRPQDDAKAEVFGAQGIHSTVVDIKRSAFDAKQAV</sequence>
<keyword evidence="2" id="KW-1185">Reference proteome</keyword>
<evidence type="ECO:0000313" key="2">
    <source>
        <dbReference type="Proteomes" id="UP000814128"/>
    </source>
</evidence>
<reference evidence="1" key="1">
    <citation type="submission" date="2021-02" db="EMBL/GenBank/DDBJ databases">
        <authorList>
            <consortium name="DOE Joint Genome Institute"/>
            <person name="Ahrendt S."/>
            <person name="Looney B.P."/>
            <person name="Miyauchi S."/>
            <person name="Morin E."/>
            <person name="Drula E."/>
            <person name="Courty P.E."/>
            <person name="Chicoki N."/>
            <person name="Fauchery L."/>
            <person name="Kohler A."/>
            <person name="Kuo A."/>
            <person name="Labutti K."/>
            <person name="Pangilinan J."/>
            <person name="Lipzen A."/>
            <person name="Riley R."/>
            <person name="Andreopoulos W."/>
            <person name="He G."/>
            <person name="Johnson J."/>
            <person name="Barry K.W."/>
            <person name="Grigoriev I.V."/>
            <person name="Nagy L."/>
            <person name="Hibbett D."/>
            <person name="Henrissat B."/>
            <person name="Matheny P.B."/>
            <person name="Labbe J."/>
            <person name="Martin F."/>
        </authorList>
    </citation>
    <scope>NUCLEOTIDE SEQUENCE</scope>
    <source>
        <strain evidence="1">EC-137</strain>
    </source>
</reference>
<comment type="caution">
    <text evidence="1">The sequence shown here is derived from an EMBL/GenBank/DDBJ whole genome shotgun (WGS) entry which is preliminary data.</text>
</comment>
<reference evidence="1" key="2">
    <citation type="journal article" date="2022" name="New Phytol.">
        <title>Evolutionary transition to the ectomycorrhizal habit in the genomes of a hyperdiverse lineage of mushroom-forming fungi.</title>
        <authorList>
            <person name="Looney B."/>
            <person name="Miyauchi S."/>
            <person name="Morin E."/>
            <person name="Drula E."/>
            <person name="Courty P.E."/>
            <person name="Kohler A."/>
            <person name="Kuo A."/>
            <person name="LaButti K."/>
            <person name="Pangilinan J."/>
            <person name="Lipzen A."/>
            <person name="Riley R."/>
            <person name="Andreopoulos W."/>
            <person name="He G."/>
            <person name="Johnson J."/>
            <person name="Nolan M."/>
            <person name="Tritt A."/>
            <person name="Barry K.W."/>
            <person name="Grigoriev I.V."/>
            <person name="Nagy L.G."/>
            <person name="Hibbett D."/>
            <person name="Henrissat B."/>
            <person name="Matheny P.B."/>
            <person name="Labbe J."/>
            <person name="Martin F.M."/>
        </authorList>
    </citation>
    <scope>NUCLEOTIDE SEQUENCE</scope>
    <source>
        <strain evidence="1">EC-137</strain>
    </source>
</reference>